<dbReference type="AlphaFoldDB" id="A0A076MXE8"/>
<dbReference type="PANTHER" id="PTHR11022">
    <property type="entry name" value="PEPTIDOGLYCAN RECOGNITION PROTEIN"/>
    <property type="match status" value="1"/>
</dbReference>
<dbReference type="GO" id="GO:0008270">
    <property type="term" value="F:zinc ion binding"/>
    <property type="evidence" value="ECO:0007669"/>
    <property type="project" value="InterPro"/>
</dbReference>
<dbReference type="SUPFAM" id="SSF55846">
    <property type="entry name" value="N-acetylmuramoyl-L-alanine amidase-like"/>
    <property type="match status" value="1"/>
</dbReference>
<keyword evidence="3" id="KW-0732">Signal</keyword>
<evidence type="ECO:0000256" key="2">
    <source>
        <dbReference type="SAM" id="MobiDB-lite"/>
    </source>
</evidence>
<feature type="region of interest" description="Disordered" evidence="2">
    <location>
        <begin position="92"/>
        <end position="111"/>
    </location>
</feature>
<dbReference type="SMART" id="SM00644">
    <property type="entry name" value="Ami_2"/>
    <property type="match status" value="1"/>
</dbReference>
<dbReference type="GO" id="GO:0008745">
    <property type="term" value="F:N-acetylmuramoyl-L-alanine amidase activity"/>
    <property type="evidence" value="ECO:0007669"/>
    <property type="project" value="InterPro"/>
</dbReference>
<reference evidence="6 7" key="1">
    <citation type="submission" date="2014-07" db="EMBL/GenBank/DDBJ databases">
        <title>Whole Genome Sequence of the Amycolatopsis methanolica 239.</title>
        <authorList>
            <person name="Tang B."/>
        </authorList>
    </citation>
    <scope>NUCLEOTIDE SEQUENCE [LARGE SCALE GENOMIC DNA]</scope>
    <source>
        <strain evidence="6 7">239</strain>
    </source>
</reference>
<dbReference type="InterPro" id="IPR015510">
    <property type="entry name" value="PGRP"/>
</dbReference>
<feature type="signal peptide" evidence="3">
    <location>
        <begin position="1"/>
        <end position="26"/>
    </location>
</feature>
<evidence type="ECO:0000313" key="7">
    <source>
        <dbReference type="Proteomes" id="UP000062973"/>
    </source>
</evidence>
<dbReference type="eggNOG" id="COG5479">
    <property type="taxonomic scope" value="Bacteria"/>
</dbReference>
<dbReference type="RefSeq" id="WP_026153105.1">
    <property type="nucleotide sequence ID" value="NZ_AQUL01000001.1"/>
</dbReference>
<dbReference type="PANTHER" id="PTHR11022:SF41">
    <property type="entry name" value="PEPTIDOGLYCAN-RECOGNITION PROTEIN LC-RELATED"/>
    <property type="match status" value="1"/>
</dbReference>
<dbReference type="SMART" id="SM00701">
    <property type="entry name" value="PGRP"/>
    <property type="match status" value="1"/>
</dbReference>
<evidence type="ECO:0000259" key="5">
    <source>
        <dbReference type="SMART" id="SM00701"/>
    </source>
</evidence>
<dbReference type="PATRIC" id="fig|1068978.7.peg.3547"/>
<evidence type="ECO:0000313" key="6">
    <source>
        <dbReference type="EMBL" id="AIJ23410.1"/>
    </source>
</evidence>
<dbReference type="Pfam" id="PF01510">
    <property type="entry name" value="Amidase_2"/>
    <property type="match status" value="1"/>
</dbReference>
<organism evidence="6 7">
    <name type="scientific">Amycolatopsis methanolica 239</name>
    <dbReference type="NCBI Taxonomy" id="1068978"/>
    <lineage>
        <taxon>Bacteria</taxon>
        <taxon>Bacillati</taxon>
        <taxon>Actinomycetota</taxon>
        <taxon>Actinomycetes</taxon>
        <taxon>Pseudonocardiales</taxon>
        <taxon>Pseudonocardiaceae</taxon>
        <taxon>Amycolatopsis</taxon>
        <taxon>Amycolatopsis methanolica group</taxon>
    </lineage>
</organism>
<dbReference type="STRING" id="1068978.AMETH_3318"/>
<dbReference type="HOGENOM" id="CLU_018529_1_0_11"/>
<accession>A0A076MXE8</accession>
<dbReference type="Gene3D" id="3.40.80.10">
    <property type="entry name" value="Peptidoglycan recognition protein-like"/>
    <property type="match status" value="1"/>
</dbReference>
<dbReference type="KEGG" id="amq:AMETH_3318"/>
<proteinExistence type="inferred from homology"/>
<evidence type="ECO:0000256" key="3">
    <source>
        <dbReference type="SAM" id="SignalP"/>
    </source>
</evidence>
<comment type="similarity">
    <text evidence="1">Belongs to the N-acetylmuramoyl-L-alanine amidase 2 family.</text>
</comment>
<sequence>MRPRHWGSLLCVLTATVAVLSAPAAAQPAARPVAPKASTVALANAPEVAPGAREVPAREEFSLAGLSWRGAAPDTVSVRWRSTAGGWSDWRAVSRQESGRDGAPAPSTTEPIWTGPADRLQVRAERGGAPVTAELSAVLVDPGTSPADAMVAQATGVPSMPAVVTRAQWGADESLMTWTPEYAPTVKAVTLHHTDNSNDYTCDQSAELVRGIYYYHAVTNGWGDIGYNALVDKCGTVFEGRAGGLNLPTIGAHAGGFNTSTFGISMLGTYTTVAPTEATLDAVARLTAWKLGNGYTDPSGSTTLVSRGGGTSKYPAGTEVTLPTVFGHRDVGATECPGDAGYAQLPALRTRATELAGDWRSSPVHQKWVAVGTAAAGPVYAVEADWPGGGRATTFGAGGSTIAWRSDLGAYWVRGAIHGTFTALGGPSLFGYPTTDERGTPDGVGRYNHFSENASIYFTADTGAHGILGPIRDKWAARGWETGLGYPRTDQKATPDGVGRYNHFTGNSSIYWTADTGAQAVQGAIRDTWSALGWETSPLAYPTTDERATPDGAGRYNHFNGSGGGSIYWTPGTGAHAIYGAIRARWSALGWEAGPLGYPTTNELVTPDGVGRYNHFNGSGGGSVYWSPGTGAHAIYGVIRSHWASLGWETSWLGYPTSDEYGVAGGRRSDFQGGYIVFSFATGKATAYRY</sequence>
<dbReference type="InterPro" id="IPR002502">
    <property type="entry name" value="Amidase_domain"/>
</dbReference>
<dbReference type="CDD" id="cd06583">
    <property type="entry name" value="PGRP"/>
    <property type="match status" value="1"/>
</dbReference>
<dbReference type="InterPro" id="IPR006619">
    <property type="entry name" value="PGRP_domain_met/bac"/>
</dbReference>
<gene>
    <name evidence="6" type="primary">cspA</name>
    <name evidence="6" type="ORF">AMETH_3318</name>
</gene>
<dbReference type="Pfam" id="PF08310">
    <property type="entry name" value="LGFP"/>
    <property type="match status" value="5"/>
</dbReference>
<feature type="domain" description="Peptidoglycan recognition protein family" evidence="5">
    <location>
        <begin position="161"/>
        <end position="309"/>
    </location>
</feature>
<dbReference type="InterPro" id="IPR036505">
    <property type="entry name" value="Amidase/PGRP_sf"/>
</dbReference>
<keyword evidence="7" id="KW-1185">Reference proteome</keyword>
<feature type="chain" id="PRO_5001715505" evidence="3">
    <location>
        <begin position="27"/>
        <end position="690"/>
    </location>
</feature>
<evidence type="ECO:0000256" key="1">
    <source>
        <dbReference type="ARBA" id="ARBA00007553"/>
    </source>
</evidence>
<dbReference type="InterPro" id="IPR013207">
    <property type="entry name" value="LGFP"/>
</dbReference>
<dbReference type="EMBL" id="CP009110">
    <property type="protein sequence ID" value="AIJ23410.1"/>
    <property type="molecule type" value="Genomic_DNA"/>
</dbReference>
<protein>
    <submittedName>
        <fullName evidence="6">LGFP repeat-containing protein</fullName>
    </submittedName>
</protein>
<feature type="domain" description="N-acetylmuramoyl-L-alanine amidase" evidence="4">
    <location>
        <begin position="177"/>
        <end position="338"/>
    </location>
</feature>
<evidence type="ECO:0000259" key="4">
    <source>
        <dbReference type="SMART" id="SM00644"/>
    </source>
</evidence>
<dbReference type="GO" id="GO:0009253">
    <property type="term" value="P:peptidoglycan catabolic process"/>
    <property type="evidence" value="ECO:0007669"/>
    <property type="project" value="InterPro"/>
</dbReference>
<dbReference type="Proteomes" id="UP000062973">
    <property type="component" value="Chromosome"/>
</dbReference>
<name>A0A076MXE8_AMYME</name>